<feature type="active site" description="Nucleophile" evidence="3">
    <location>
        <position position="90"/>
    </location>
</feature>
<evidence type="ECO:0000256" key="1">
    <source>
        <dbReference type="ARBA" id="ARBA00022801"/>
    </source>
</evidence>
<keyword evidence="1 5" id="KW-0378">Hydrolase</keyword>
<gene>
    <name evidence="5" type="ORF">SAMN06295960_1710</name>
</gene>
<keyword evidence="6" id="KW-1185">Reference proteome</keyword>
<feature type="binding site" evidence="4">
    <location>
        <position position="341"/>
    </location>
    <ligand>
        <name>substrate</name>
    </ligand>
</feature>
<protein>
    <submittedName>
        <fullName evidence="5">Unsaturated chondroitin disaccharide hydrolase</fullName>
    </submittedName>
</protein>
<feature type="binding site" evidence="4">
    <location>
        <position position="211"/>
    </location>
    <ligand>
        <name>substrate</name>
    </ligand>
</feature>
<dbReference type="AlphaFoldDB" id="A0A1X7JLH9"/>
<dbReference type="InterPro" id="IPR052369">
    <property type="entry name" value="UG_Glycosaminoglycan_Hydrolase"/>
</dbReference>
<dbReference type="STRING" id="1852522.SAMN06295960_1710"/>
<dbReference type="Pfam" id="PF07470">
    <property type="entry name" value="Glyco_hydro_88"/>
    <property type="match status" value="1"/>
</dbReference>
<feature type="binding site" evidence="4">
    <location>
        <position position="151"/>
    </location>
    <ligand>
        <name>substrate</name>
    </ligand>
</feature>
<sequence>MEPMWKSALDDIVSKTKANIARFGNQFPHVSKDDKYLLNDNTDWTDGFWSGILWLCYEYTKDPVFAQAASQTVDSFRERLQAMRVLDHHDIGFLYSLSAKAQWMIQQDEKAKKLAIDAADALLARWREDGQYIQAWGSKGDAVNGGRIIIDCLMNLPLLYWASEQTGDVKYAAIAHKHAELSRRYLVRGDDSSYHTFVFDEATGAPIGGSTHQGYTNGSTWTRGQAWGVYGFALSYRYTKQESFLETSRRLAHYFIDHLPEDQVAYWDFDAPIETATPRDSSASAIVAAGLQELLEHLPEDHVDREKLTTALHQMVHSLIVNYSTVNEPDAEGLLQHGSYSVQHGNSPDDYMIWGDYYYTEALMRLVTGTTGYWYEREAKAASIQG</sequence>
<dbReference type="Proteomes" id="UP000193834">
    <property type="component" value="Unassembled WGS sequence"/>
</dbReference>
<proteinExistence type="inferred from homology"/>
<evidence type="ECO:0000313" key="5">
    <source>
        <dbReference type="EMBL" id="SMG28897.1"/>
    </source>
</evidence>
<comment type="similarity">
    <text evidence="2">Belongs to the glycosyl hydrolase 88 family.</text>
</comment>
<evidence type="ECO:0000313" key="6">
    <source>
        <dbReference type="Proteomes" id="UP000193834"/>
    </source>
</evidence>
<dbReference type="InterPro" id="IPR008928">
    <property type="entry name" value="6-hairpin_glycosidase_sf"/>
</dbReference>
<feature type="binding site" evidence="4">
    <location>
        <position position="223"/>
    </location>
    <ligand>
        <name>substrate</name>
    </ligand>
</feature>
<dbReference type="PANTHER" id="PTHR36845">
    <property type="entry name" value="HYDROLASE, PUTATIVE (AFU_ORTHOLOGUE AFUA_7G05090)-RELATED"/>
    <property type="match status" value="1"/>
</dbReference>
<feature type="binding site" evidence="4">
    <location>
        <position position="227"/>
    </location>
    <ligand>
        <name>substrate</name>
    </ligand>
</feature>
<dbReference type="GO" id="GO:0052757">
    <property type="term" value="F:chondroitin hydrolase activity"/>
    <property type="evidence" value="ECO:0007669"/>
    <property type="project" value="TreeGrafter"/>
</dbReference>
<accession>A0A1X7JLH9</accession>
<evidence type="ECO:0000256" key="4">
    <source>
        <dbReference type="PIRSR" id="PIRSR610905-2"/>
    </source>
</evidence>
<dbReference type="PANTHER" id="PTHR36845:SF1">
    <property type="entry name" value="HYDROLASE, PUTATIVE (AFU_ORTHOLOGUE AFUA_7G05090)-RELATED"/>
    <property type="match status" value="1"/>
</dbReference>
<evidence type="ECO:0000256" key="2">
    <source>
        <dbReference type="ARBA" id="ARBA00038358"/>
    </source>
</evidence>
<reference evidence="5 6" key="1">
    <citation type="submission" date="2017-04" db="EMBL/GenBank/DDBJ databases">
        <authorList>
            <person name="Afonso C.L."/>
            <person name="Miller P.J."/>
            <person name="Scott M.A."/>
            <person name="Spackman E."/>
            <person name="Goraichik I."/>
            <person name="Dimitrov K.M."/>
            <person name="Suarez D.L."/>
            <person name="Swayne D.E."/>
        </authorList>
    </citation>
    <scope>NUCLEOTIDE SEQUENCE [LARGE SCALE GENOMIC DNA]</scope>
    <source>
        <strain evidence="5 6">11</strain>
    </source>
</reference>
<name>A0A1X7JLH9_9BACL</name>
<organism evidence="5 6">
    <name type="scientific">Paenibacillus aquistagni</name>
    <dbReference type="NCBI Taxonomy" id="1852522"/>
    <lineage>
        <taxon>Bacteria</taxon>
        <taxon>Bacillati</taxon>
        <taxon>Bacillota</taxon>
        <taxon>Bacilli</taxon>
        <taxon>Bacillales</taxon>
        <taxon>Paenibacillaceae</taxon>
        <taxon>Paenibacillus</taxon>
    </lineage>
</organism>
<feature type="binding site" evidence="4">
    <location>
        <position position="209"/>
    </location>
    <ligand>
        <name>substrate</name>
    </ligand>
</feature>
<dbReference type="Gene3D" id="1.50.10.10">
    <property type="match status" value="1"/>
</dbReference>
<dbReference type="GO" id="GO:0000272">
    <property type="term" value="P:polysaccharide catabolic process"/>
    <property type="evidence" value="ECO:0007669"/>
    <property type="project" value="TreeGrafter"/>
</dbReference>
<dbReference type="InterPro" id="IPR010905">
    <property type="entry name" value="Glyco_hydro_88"/>
</dbReference>
<feature type="binding site" evidence="4">
    <location>
        <position position="90"/>
    </location>
    <ligand>
        <name>substrate</name>
    </ligand>
</feature>
<evidence type="ECO:0000256" key="3">
    <source>
        <dbReference type="PIRSR" id="PIRSR610905-1"/>
    </source>
</evidence>
<feature type="active site" description="Proton donor" evidence="3">
    <location>
        <position position="151"/>
    </location>
</feature>
<dbReference type="EMBL" id="FXAZ01000001">
    <property type="protein sequence ID" value="SMG28897.1"/>
    <property type="molecule type" value="Genomic_DNA"/>
</dbReference>
<dbReference type="SUPFAM" id="SSF48208">
    <property type="entry name" value="Six-hairpin glycosidases"/>
    <property type="match status" value="1"/>
</dbReference>
<dbReference type="InterPro" id="IPR012341">
    <property type="entry name" value="6hp_glycosidase-like_sf"/>
</dbReference>